<organism evidence="1 2">
    <name type="scientific">Lithocarpus litseifolius</name>
    <dbReference type="NCBI Taxonomy" id="425828"/>
    <lineage>
        <taxon>Eukaryota</taxon>
        <taxon>Viridiplantae</taxon>
        <taxon>Streptophyta</taxon>
        <taxon>Embryophyta</taxon>
        <taxon>Tracheophyta</taxon>
        <taxon>Spermatophyta</taxon>
        <taxon>Magnoliopsida</taxon>
        <taxon>eudicotyledons</taxon>
        <taxon>Gunneridae</taxon>
        <taxon>Pentapetalae</taxon>
        <taxon>rosids</taxon>
        <taxon>fabids</taxon>
        <taxon>Fagales</taxon>
        <taxon>Fagaceae</taxon>
        <taxon>Lithocarpus</taxon>
    </lineage>
</organism>
<reference evidence="1 2" key="1">
    <citation type="submission" date="2024-01" db="EMBL/GenBank/DDBJ databases">
        <title>A telomere-to-telomere, gap-free genome of sweet tea (Lithocarpus litseifolius).</title>
        <authorList>
            <person name="Zhou J."/>
        </authorList>
    </citation>
    <scope>NUCLEOTIDE SEQUENCE [LARGE SCALE GENOMIC DNA]</scope>
    <source>
        <strain evidence="1">Zhou-2022a</strain>
        <tissue evidence="1">Leaf</tissue>
    </source>
</reference>
<keyword evidence="2" id="KW-1185">Reference proteome</keyword>
<proteinExistence type="predicted"/>
<gene>
    <name evidence="1" type="ORF">SO802_001942</name>
</gene>
<evidence type="ECO:0000313" key="1">
    <source>
        <dbReference type="EMBL" id="KAL0014873.1"/>
    </source>
</evidence>
<dbReference type="Proteomes" id="UP001459277">
    <property type="component" value="Unassembled WGS sequence"/>
</dbReference>
<name>A0AAW2DZD2_9ROSI</name>
<evidence type="ECO:0000313" key="2">
    <source>
        <dbReference type="Proteomes" id="UP001459277"/>
    </source>
</evidence>
<dbReference type="EMBL" id="JAZDWU010000001">
    <property type="protein sequence ID" value="KAL0014873.1"/>
    <property type="molecule type" value="Genomic_DNA"/>
</dbReference>
<accession>A0AAW2DZD2</accession>
<dbReference type="AlphaFoldDB" id="A0AAW2DZD2"/>
<comment type="caution">
    <text evidence="1">The sequence shown here is derived from an EMBL/GenBank/DDBJ whole genome shotgun (WGS) entry which is preliminary data.</text>
</comment>
<protein>
    <submittedName>
        <fullName evidence="1">Uncharacterized protein</fullName>
    </submittedName>
</protein>
<sequence>MVAPVGRYFAGVGRVEELYGLGRQELEWQGEKAAFSDLGYRQKREPSITEKVISLIYNTEISPETNIGAVGYWHDNEIGVQI</sequence>